<gene>
    <name evidence="1" type="ORF">ACG04R_01475</name>
</gene>
<evidence type="ECO:0000313" key="1">
    <source>
        <dbReference type="EMBL" id="MFG6485319.1"/>
    </source>
</evidence>
<dbReference type="EMBL" id="JBIGIC010000001">
    <property type="protein sequence ID" value="MFG6485319.1"/>
    <property type="molecule type" value="Genomic_DNA"/>
</dbReference>
<dbReference type="PROSITE" id="PS51318">
    <property type="entry name" value="TAT"/>
    <property type="match status" value="1"/>
</dbReference>
<reference evidence="1 2" key="1">
    <citation type="submission" date="2024-08" db="EMBL/GenBank/DDBJ databases">
        <authorList>
            <person name="Lu H."/>
        </authorList>
    </citation>
    <scope>NUCLEOTIDE SEQUENCE [LARGE SCALE GENOMIC DNA]</scope>
    <source>
        <strain evidence="1 2">BYS78W</strain>
    </source>
</reference>
<dbReference type="Proteomes" id="UP001606134">
    <property type="component" value="Unassembled WGS sequence"/>
</dbReference>
<keyword evidence="2" id="KW-1185">Reference proteome</keyword>
<protein>
    <submittedName>
        <fullName evidence="1">Uncharacterized protein</fullName>
    </submittedName>
</protein>
<dbReference type="InterPro" id="IPR006311">
    <property type="entry name" value="TAT_signal"/>
</dbReference>
<name>A0ABW7H6B2_9BURK</name>
<comment type="caution">
    <text evidence="1">The sequence shown here is derived from an EMBL/GenBank/DDBJ whole genome shotgun (WGS) entry which is preliminary data.</text>
</comment>
<sequence>MDRPLTPRRLALLVLAAALAGPLLARVAAPQAGARVLRHAVALLQA</sequence>
<accession>A0ABW7H6B2</accession>
<dbReference type="RefSeq" id="WP_394405861.1">
    <property type="nucleotide sequence ID" value="NZ_JBIGIC010000001.1"/>
</dbReference>
<organism evidence="1 2">
    <name type="scientific">Pelomonas candidula</name>
    <dbReference type="NCBI Taxonomy" id="3299025"/>
    <lineage>
        <taxon>Bacteria</taxon>
        <taxon>Pseudomonadati</taxon>
        <taxon>Pseudomonadota</taxon>
        <taxon>Betaproteobacteria</taxon>
        <taxon>Burkholderiales</taxon>
        <taxon>Sphaerotilaceae</taxon>
        <taxon>Roseateles</taxon>
    </lineage>
</organism>
<evidence type="ECO:0000313" key="2">
    <source>
        <dbReference type="Proteomes" id="UP001606134"/>
    </source>
</evidence>
<proteinExistence type="predicted"/>